<keyword evidence="4 8" id="KW-1133">Transmembrane helix</keyword>
<organism evidence="10 11">
    <name type="scientific">Janibacter indicus</name>
    <dbReference type="NCBI Taxonomy" id="857417"/>
    <lineage>
        <taxon>Bacteria</taxon>
        <taxon>Bacillati</taxon>
        <taxon>Actinomycetota</taxon>
        <taxon>Actinomycetes</taxon>
        <taxon>Micrococcales</taxon>
        <taxon>Intrasporangiaceae</taxon>
        <taxon>Janibacter</taxon>
    </lineage>
</organism>
<dbReference type="KEGG" id="jte:ASJ30_14855"/>
<evidence type="ECO:0000313" key="11">
    <source>
        <dbReference type="Proteomes" id="UP000182938"/>
    </source>
</evidence>
<evidence type="ECO:0000256" key="3">
    <source>
        <dbReference type="ARBA" id="ARBA00022692"/>
    </source>
</evidence>
<feature type="domain" description="SSD" evidence="9">
    <location>
        <begin position="281"/>
        <end position="430"/>
    </location>
</feature>
<reference evidence="10 11" key="1">
    <citation type="submission" date="2015-11" db="EMBL/GenBank/DDBJ databases">
        <authorList>
            <person name="Zhang Y."/>
            <person name="Guo Z."/>
        </authorList>
    </citation>
    <scope>NUCLEOTIDE SEQUENCE [LARGE SCALE GENOMIC DNA]</scope>
    <source>
        <strain evidence="10 11">YFY001</strain>
    </source>
</reference>
<feature type="transmembrane region" description="Helical" evidence="8">
    <location>
        <begin position="467"/>
        <end position="491"/>
    </location>
</feature>
<feature type="region of interest" description="Disordered" evidence="7">
    <location>
        <begin position="821"/>
        <end position="840"/>
    </location>
</feature>
<dbReference type="RefSeq" id="WP_072625802.1">
    <property type="nucleotide sequence ID" value="NZ_CP013290.1"/>
</dbReference>
<dbReference type="PROSITE" id="PS50156">
    <property type="entry name" value="SSD"/>
    <property type="match status" value="1"/>
</dbReference>
<keyword evidence="3 8" id="KW-0812">Transmembrane</keyword>
<dbReference type="PANTHER" id="PTHR33406:SF13">
    <property type="entry name" value="MEMBRANE PROTEIN YDFJ"/>
    <property type="match status" value="1"/>
</dbReference>
<feature type="transmembrane region" description="Helical" evidence="8">
    <location>
        <begin position="691"/>
        <end position="710"/>
    </location>
</feature>
<sequence>MALRLYRLGRWCATHAKSVLAAWLVVLVLAGSGAAAFGRPLTNEVSVPGSEFEEVLDNLQTEIPDAAGGFGTVVLHTEDGAFTPEQRKAIDKVYGEWEDQPSVKRVINPFDNQRTLDDSRTDLTEAKKDLDKGQKDLDEAWVKISKAQGQLDYGNAWIDYFEKNDPDSPHLAEIRQQVKDGEKEMAKAKKDYAKGERKLKTGRTQYDAGTIVADGAADTRFVTDDGYALTQIQFDTNTNSVDPEVKEAIVEIGKQLDDVGIQTQYSVEITQENTLVGPGEVVGLIIAAIVLTLALGSLIAAGLPISGALLGVGVGLAGAMTATHFFDMHAMTPALALMLGLAVGIDYALFIVNRHRTQLLEGRAMTDSIAHAVGTAGSAVVVAGTTVAIALTALVITPVPLLGQMGLVAAATVVVAVCVALTLTPALLHVVGRRVISKRAWAKRAARPDTDQVFGSRYVDGVTKRPALVVLAVIALCGIIAVPALSLRLGLPDGSSEPLESTAHQAYVEVEDNFGAGANGPIIAVATLDEPAKDTDAVLVEQSHLVKQLRSVDGVKAVIPFGVSDDRTTLAFQVVTVGGPADEETSDTVRLLKASAGPIGTATHSEIGLTGQTVANIEISEQLAASLPPYLAIVIGLSLVLLTIVFRSILVPLVATAGFLLSVAASFGAAVAVYQWGWLGSILGVDTPGPMLSFMPIMLIGVLFGLAMDYQMFLVSGMKEAHAHGADARSAVRHGFTHGAKVVLAAALIMAAVFAGFIFAHLTMIRPIGFALAVGVLVDALLVRMTLTPAVMHLLGEGAWWMPRWLDRILPDLDVEGTALEQGPVTKGETSATAEPVSGS</sequence>
<feature type="transmembrane region" description="Helical" evidence="8">
    <location>
        <begin position="281"/>
        <end position="301"/>
    </location>
</feature>
<feature type="coiled-coil region" evidence="6">
    <location>
        <begin position="171"/>
        <end position="198"/>
    </location>
</feature>
<evidence type="ECO:0000256" key="7">
    <source>
        <dbReference type="SAM" id="MobiDB-lite"/>
    </source>
</evidence>
<keyword evidence="2" id="KW-1003">Cell membrane</keyword>
<gene>
    <name evidence="10" type="ORF">ASJ30_14855</name>
</gene>
<dbReference type="InterPro" id="IPR050545">
    <property type="entry name" value="Mycobact_MmpL"/>
</dbReference>
<proteinExistence type="predicted"/>
<dbReference type="InterPro" id="IPR000731">
    <property type="entry name" value="SSD"/>
</dbReference>
<dbReference type="PANTHER" id="PTHR33406">
    <property type="entry name" value="MEMBRANE PROTEIN MJ1562-RELATED"/>
    <property type="match status" value="1"/>
</dbReference>
<dbReference type="Pfam" id="PF03176">
    <property type="entry name" value="MMPL"/>
    <property type="match status" value="2"/>
</dbReference>
<dbReference type="Gene3D" id="1.20.1640.10">
    <property type="entry name" value="Multidrug efflux transporter AcrB transmembrane domain"/>
    <property type="match status" value="2"/>
</dbReference>
<name>A0A1L3MKD6_9MICO</name>
<evidence type="ECO:0000256" key="4">
    <source>
        <dbReference type="ARBA" id="ARBA00022989"/>
    </source>
</evidence>
<evidence type="ECO:0000256" key="5">
    <source>
        <dbReference type="ARBA" id="ARBA00023136"/>
    </source>
</evidence>
<evidence type="ECO:0000256" key="6">
    <source>
        <dbReference type="SAM" id="Coils"/>
    </source>
</evidence>
<dbReference type="EMBL" id="CP013290">
    <property type="protein sequence ID" value="APH02664.1"/>
    <property type="molecule type" value="Genomic_DNA"/>
</dbReference>
<protein>
    <submittedName>
        <fullName evidence="10">RND transporter</fullName>
    </submittedName>
</protein>
<evidence type="ECO:0000256" key="8">
    <source>
        <dbReference type="SAM" id="Phobius"/>
    </source>
</evidence>
<feature type="transmembrane region" description="Helical" evidence="8">
    <location>
        <begin position="742"/>
        <end position="762"/>
    </location>
</feature>
<feature type="transmembrane region" description="Helical" evidence="8">
    <location>
        <begin position="332"/>
        <end position="352"/>
    </location>
</feature>
<feature type="transmembrane region" description="Helical" evidence="8">
    <location>
        <begin position="768"/>
        <end position="787"/>
    </location>
</feature>
<feature type="transmembrane region" description="Helical" evidence="8">
    <location>
        <begin position="308"/>
        <end position="326"/>
    </location>
</feature>
<feature type="transmembrane region" description="Helical" evidence="8">
    <location>
        <begin position="373"/>
        <end position="396"/>
    </location>
</feature>
<feature type="transmembrane region" description="Helical" evidence="8">
    <location>
        <begin position="630"/>
        <end position="650"/>
    </location>
</feature>
<evidence type="ECO:0000313" key="10">
    <source>
        <dbReference type="EMBL" id="APH02664.1"/>
    </source>
</evidence>
<keyword evidence="11" id="KW-1185">Reference proteome</keyword>
<keyword evidence="6" id="KW-0175">Coiled coil</keyword>
<dbReference type="AlphaFoldDB" id="A0A1L3MKD6"/>
<comment type="subcellular location">
    <subcellularLocation>
        <location evidence="1">Cell membrane</location>
        <topology evidence="1">Multi-pass membrane protein</topology>
    </subcellularLocation>
</comment>
<dbReference type="GO" id="GO:0005886">
    <property type="term" value="C:plasma membrane"/>
    <property type="evidence" value="ECO:0007669"/>
    <property type="project" value="UniProtKB-SubCell"/>
</dbReference>
<evidence type="ECO:0000256" key="1">
    <source>
        <dbReference type="ARBA" id="ARBA00004651"/>
    </source>
</evidence>
<accession>A0A1L3MKD6</accession>
<dbReference type="Proteomes" id="UP000182938">
    <property type="component" value="Chromosome"/>
</dbReference>
<feature type="compositionally biased region" description="Polar residues" evidence="7">
    <location>
        <begin position="828"/>
        <end position="840"/>
    </location>
</feature>
<evidence type="ECO:0000256" key="2">
    <source>
        <dbReference type="ARBA" id="ARBA00022475"/>
    </source>
</evidence>
<keyword evidence="5 8" id="KW-0472">Membrane</keyword>
<dbReference type="InterPro" id="IPR004869">
    <property type="entry name" value="MMPL_dom"/>
</dbReference>
<evidence type="ECO:0000259" key="9">
    <source>
        <dbReference type="PROSITE" id="PS50156"/>
    </source>
</evidence>
<dbReference type="SUPFAM" id="SSF82866">
    <property type="entry name" value="Multidrug efflux transporter AcrB transmembrane domain"/>
    <property type="match status" value="2"/>
</dbReference>
<feature type="transmembrane region" description="Helical" evidence="8">
    <location>
        <begin position="657"/>
        <end position="679"/>
    </location>
</feature>
<feature type="transmembrane region" description="Helical" evidence="8">
    <location>
        <begin position="408"/>
        <end position="431"/>
    </location>
</feature>